<organism evidence="1 2">
    <name type="scientific">Streptomyces laculatispora</name>
    <dbReference type="NCBI Taxonomy" id="887464"/>
    <lineage>
        <taxon>Bacteria</taxon>
        <taxon>Bacillati</taxon>
        <taxon>Actinomycetota</taxon>
        <taxon>Actinomycetes</taxon>
        <taxon>Kitasatosporales</taxon>
        <taxon>Streptomycetaceae</taxon>
        <taxon>Streptomyces</taxon>
    </lineage>
</organism>
<dbReference type="EMBL" id="CP120992">
    <property type="protein sequence ID" value="WLQ44694.1"/>
    <property type="molecule type" value="Genomic_DNA"/>
</dbReference>
<protein>
    <submittedName>
        <fullName evidence="1">Uncharacterized protein</fullName>
    </submittedName>
</protein>
<reference evidence="1 2" key="1">
    <citation type="submission" date="2023-03" db="EMBL/GenBank/DDBJ databases">
        <title>Isolation and description of six Streptomyces strains from soil environments, able to metabolize different microbial glucans.</title>
        <authorList>
            <person name="Widen T."/>
            <person name="Larsbrink J."/>
        </authorList>
    </citation>
    <scope>NUCLEOTIDE SEQUENCE [LARGE SCALE GENOMIC DNA]</scope>
    <source>
        <strain evidence="1 2">Mut2</strain>
    </source>
</reference>
<accession>A0ABY9IDF4</accession>
<dbReference type="RefSeq" id="WP_306091954.1">
    <property type="nucleotide sequence ID" value="NZ_CP120992.1"/>
</dbReference>
<sequence length="104" mass="11687">MAWRSERHRREVVPPGHDRSEVLVGATRLCRLWKLDTPAAYVDVEQRIGHRFTHKFSLADVVAEARRRHEANGPLAFEPGDAIRRHVGEQAAAAYLGRLAGSLP</sequence>
<dbReference type="Proteomes" id="UP001229952">
    <property type="component" value="Chromosome"/>
</dbReference>
<keyword evidence="2" id="KW-1185">Reference proteome</keyword>
<gene>
    <name evidence="1" type="ORF">P8A22_35225</name>
</gene>
<evidence type="ECO:0000313" key="2">
    <source>
        <dbReference type="Proteomes" id="UP001229952"/>
    </source>
</evidence>
<evidence type="ECO:0000313" key="1">
    <source>
        <dbReference type="EMBL" id="WLQ44694.1"/>
    </source>
</evidence>
<proteinExistence type="predicted"/>
<name>A0ABY9IDF4_9ACTN</name>